<organism evidence="1 2">
    <name type="scientific">Periweissella cryptocerci</name>
    <dbReference type="NCBI Taxonomy" id="2506420"/>
    <lineage>
        <taxon>Bacteria</taxon>
        <taxon>Bacillati</taxon>
        <taxon>Bacillota</taxon>
        <taxon>Bacilli</taxon>
        <taxon>Lactobacillales</taxon>
        <taxon>Lactobacillaceae</taxon>
        <taxon>Periweissella</taxon>
    </lineage>
</organism>
<evidence type="ECO:0000313" key="1">
    <source>
        <dbReference type="EMBL" id="QBO35718.1"/>
    </source>
</evidence>
<dbReference type="EMBL" id="CP037940">
    <property type="protein sequence ID" value="QBO35718.1"/>
    <property type="molecule type" value="Genomic_DNA"/>
</dbReference>
<dbReference type="OrthoDB" id="7007761at2"/>
<gene>
    <name evidence="1" type="ORF">EQG49_04195</name>
</gene>
<proteinExistence type="predicted"/>
<keyword evidence="2" id="KW-1185">Reference proteome</keyword>
<name>A0A4P6YSM8_9LACO</name>
<dbReference type="AlphaFoldDB" id="A0A4P6YSM8"/>
<reference evidence="2" key="1">
    <citation type="submission" date="2019-03" db="EMBL/GenBank/DDBJ databases">
        <title>Weissella sp. 26KH-42 Genome sequencing.</title>
        <authorList>
            <person name="Heo J."/>
            <person name="Kim S.-J."/>
            <person name="Kim J.-S."/>
            <person name="Hong S.-B."/>
            <person name="Kwon S.-W."/>
        </authorList>
    </citation>
    <scope>NUCLEOTIDE SEQUENCE [LARGE SCALE GENOMIC DNA]</scope>
    <source>
        <strain evidence="2">26KH-42</strain>
    </source>
</reference>
<accession>A0A4P6YSM8</accession>
<evidence type="ECO:0000313" key="2">
    <source>
        <dbReference type="Proteomes" id="UP000292886"/>
    </source>
</evidence>
<dbReference type="RefSeq" id="WP_133362797.1">
    <property type="nucleotide sequence ID" value="NZ_CP037940.1"/>
</dbReference>
<protein>
    <submittedName>
        <fullName evidence="1">Uncharacterized protein</fullName>
    </submittedName>
</protein>
<dbReference type="KEGG" id="wei:EQG49_04195"/>
<sequence>MVRIEKIDWLDEERCEGFLLLTDDTFKLTVFSDGTFWKENQAFQDDIFIFDETLLTLVNTRTASVKLITENEQELVGELSYSPNAKLIIGDFNIDLEGLVLPNDVNEGDYLRIIVTRLDTY</sequence>
<dbReference type="Proteomes" id="UP000292886">
    <property type="component" value="Chromosome"/>
</dbReference>